<dbReference type="CDD" id="cd05379">
    <property type="entry name" value="CAP_bacterial"/>
    <property type="match status" value="1"/>
</dbReference>
<feature type="chain" id="PRO_5046740010" evidence="1">
    <location>
        <begin position="21"/>
        <end position="146"/>
    </location>
</feature>
<dbReference type="SUPFAM" id="SSF55797">
    <property type="entry name" value="PR-1-like"/>
    <property type="match status" value="1"/>
</dbReference>
<evidence type="ECO:0000259" key="2">
    <source>
        <dbReference type="Pfam" id="PF00188"/>
    </source>
</evidence>
<proteinExistence type="predicted"/>
<keyword evidence="4" id="KW-1185">Reference proteome</keyword>
<feature type="domain" description="SCP" evidence="2">
    <location>
        <begin position="30"/>
        <end position="135"/>
    </location>
</feature>
<name>A0ABS7NCF7_9RHOB</name>
<dbReference type="Gene3D" id="3.40.33.10">
    <property type="entry name" value="CAP"/>
    <property type="match status" value="1"/>
</dbReference>
<dbReference type="PANTHER" id="PTHR31157:SF1">
    <property type="entry name" value="SCP DOMAIN-CONTAINING PROTEIN"/>
    <property type="match status" value="1"/>
</dbReference>
<organism evidence="3 4">
    <name type="scientific">Leisingera daeponensis</name>
    <dbReference type="NCBI Taxonomy" id="405746"/>
    <lineage>
        <taxon>Bacteria</taxon>
        <taxon>Pseudomonadati</taxon>
        <taxon>Pseudomonadota</taxon>
        <taxon>Alphaproteobacteria</taxon>
        <taxon>Rhodobacterales</taxon>
        <taxon>Roseobacteraceae</taxon>
        <taxon>Leisingera</taxon>
    </lineage>
</organism>
<gene>
    <name evidence="3" type="ORF">KUV26_05460</name>
</gene>
<sequence>MKRLLAFLVCTLLCGTQALAANVDRRAALASINTLRASRDLPPLRYSANLEKAALMHAEDMRRKGFFSHTGSDGSNVGKRLKYAGYNWCNAAENIAKGQRSLAEVMTGWEESRGHRKNMLHRKVTEFALARSKGNLWVMVLARPGC</sequence>
<dbReference type="EMBL" id="JAHVJA010000002">
    <property type="protein sequence ID" value="MBY6138880.1"/>
    <property type="molecule type" value="Genomic_DNA"/>
</dbReference>
<dbReference type="RefSeq" id="WP_222502771.1">
    <property type="nucleotide sequence ID" value="NZ_JAHVJA010000002.1"/>
</dbReference>
<dbReference type="InterPro" id="IPR035940">
    <property type="entry name" value="CAP_sf"/>
</dbReference>
<reference evidence="3 4" key="1">
    <citation type="submission" date="2021-06" db="EMBL/GenBank/DDBJ databases">
        <title>50 bacteria genomes isolated from Dapeng, Shenzhen, China.</title>
        <authorList>
            <person name="Zheng W."/>
            <person name="Yu S."/>
            <person name="Huang Y."/>
        </authorList>
    </citation>
    <scope>NUCLEOTIDE SEQUENCE [LARGE SCALE GENOMIC DNA]</scope>
    <source>
        <strain evidence="3 4">DP1N14-2</strain>
    </source>
</reference>
<dbReference type="InterPro" id="IPR014044">
    <property type="entry name" value="CAP_dom"/>
</dbReference>
<comment type="caution">
    <text evidence="3">The sequence shown here is derived from an EMBL/GenBank/DDBJ whole genome shotgun (WGS) entry which is preliminary data.</text>
</comment>
<keyword evidence="1" id="KW-0732">Signal</keyword>
<accession>A0ABS7NCF7</accession>
<dbReference type="Pfam" id="PF00188">
    <property type="entry name" value="CAP"/>
    <property type="match status" value="1"/>
</dbReference>
<evidence type="ECO:0000256" key="1">
    <source>
        <dbReference type="SAM" id="SignalP"/>
    </source>
</evidence>
<feature type="signal peptide" evidence="1">
    <location>
        <begin position="1"/>
        <end position="20"/>
    </location>
</feature>
<dbReference type="PANTHER" id="PTHR31157">
    <property type="entry name" value="SCP DOMAIN-CONTAINING PROTEIN"/>
    <property type="match status" value="1"/>
</dbReference>
<evidence type="ECO:0000313" key="4">
    <source>
        <dbReference type="Proteomes" id="UP000766629"/>
    </source>
</evidence>
<protein>
    <submittedName>
        <fullName evidence="3">CAP domain-containing protein</fullName>
    </submittedName>
</protein>
<evidence type="ECO:0000313" key="3">
    <source>
        <dbReference type="EMBL" id="MBY6138880.1"/>
    </source>
</evidence>
<dbReference type="Proteomes" id="UP000766629">
    <property type="component" value="Unassembled WGS sequence"/>
</dbReference>